<dbReference type="AlphaFoldDB" id="A0A133PWE1"/>
<keyword evidence="3" id="KW-1185">Reference proteome</keyword>
<dbReference type="Proteomes" id="UP000070533">
    <property type="component" value="Unassembled WGS sequence"/>
</dbReference>
<dbReference type="PATRIC" id="fig|28128.5.peg.2371"/>
<proteinExistence type="predicted"/>
<evidence type="ECO:0008006" key="4">
    <source>
        <dbReference type="Google" id="ProtNLM"/>
    </source>
</evidence>
<dbReference type="PANTHER" id="PTHR37833:SF1">
    <property type="entry name" value="SIGNAL PEPTIDE PROTEIN"/>
    <property type="match status" value="1"/>
</dbReference>
<accession>A0A133PWE1</accession>
<dbReference type="InterPro" id="IPR013783">
    <property type="entry name" value="Ig-like_fold"/>
</dbReference>
<evidence type="ECO:0000313" key="2">
    <source>
        <dbReference type="EMBL" id="KXA33806.1"/>
    </source>
</evidence>
<dbReference type="InterPro" id="IPR011467">
    <property type="entry name" value="DUF1573"/>
</dbReference>
<protein>
    <recommendedName>
        <fullName evidence="4">DUF1573 domain-containing protein</fullName>
    </recommendedName>
</protein>
<dbReference type="eggNOG" id="ENOG5031NHZ">
    <property type="taxonomic scope" value="Bacteria"/>
</dbReference>
<dbReference type="PANTHER" id="PTHR37833">
    <property type="entry name" value="LIPOPROTEIN-RELATED"/>
    <property type="match status" value="1"/>
</dbReference>
<gene>
    <name evidence="2" type="ORF">HMPREF3226_02300</name>
</gene>
<dbReference type="Gene3D" id="2.60.40.10">
    <property type="entry name" value="Immunoglobulins"/>
    <property type="match status" value="1"/>
</dbReference>
<keyword evidence="1" id="KW-0732">Signal</keyword>
<name>A0A133PWE1_9BACT</name>
<evidence type="ECO:0000313" key="3">
    <source>
        <dbReference type="Proteomes" id="UP000070533"/>
    </source>
</evidence>
<comment type="caution">
    <text evidence="2">The sequence shown here is derived from an EMBL/GenBank/DDBJ whole genome shotgun (WGS) entry which is preliminary data.</text>
</comment>
<reference evidence="3" key="1">
    <citation type="submission" date="2016-01" db="EMBL/GenBank/DDBJ databases">
        <authorList>
            <person name="Mitreva M."/>
            <person name="Pepin K.H."/>
            <person name="Mihindukulasuriya K.A."/>
            <person name="Fulton R."/>
            <person name="Fronick C."/>
            <person name="O'Laughlin M."/>
            <person name="Miner T."/>
            <person name="Herter B."/>
            <person name="Rosa B.A."/>
            <person name="Cordes M."/>
            <person name="Tomlinson C."/>
            <person name="Wollam A."/>
            <person name="Palsikar V.B."/>
            <person name="Mardis E.R."/>
            <person name="Wilson R.K."/>
        </authorList>
    </citation>
    <scope>NUCLEOTIDE SEQUENCE [LARGE SCALE GENOMIC DNA]</scope>
    <source>
        <strain evidence="3">MJR7716</strain>
    </source>
</reference>
<dbReference type="EMBL" id="LRQG01000215">
    <property type="protein sequence ID" value="KXA33806.1"/>
    <property type="molecule type" value="Genomic_DNA"/>
</dbReference>
<dbReference type="Pfam" id="PF07610">
    <property type="entry name" value="DUF1573"/>
    <property type="match status" value="1"/>
</dbReference>
<organism evidence="2 3">
    <name type="scientific">Prevotella corporis</name>
    <dbReference type="NCBI Taxonomy" id="28128"/>
    <lineage>
        <taxon>Bacteria</taxon>
        <taxon>Pseudomonadati</taxon>
        <taxon>Bacteroidota</taxon>
        <taxon>Bacteroidia</taxon>
        <taxon>Bacteroidales</taxon>
        <taxon>Prevotellaceae</taxon>
        <taxon>Prevotella</taxon>
    </lineage>
</organism>
<sequence length="131" mass="14570">MIMKKFLLVTLMMFLGLSFSMAQGKADIKFDKITYNFGTFSENNPIQKVTFTFTNIGNAPLVINQVVASCGCTVPSYEKRPVAPGQKGSINITYNGTGKFPGHFKKSITIRTNAKTEMTRLYIEGVMEPKK</sequence>
<feature type="chain" id="PRO_5007458448" description="DUF1573 domain-containing protein" evidence="1">
    <location>
        <begin position="23"/>
        <end position="131"/>
    </location>
</feature>
<feature type="signal peptide" evidence="1">
    <location>
        <begin position="1"/>
        <end position="22"/>
    </location>
</feature>
<dbReference type="STRING" id="28128.HMPREF3226_02300"/>
<evidence type="ECO:0000256" key="1">
    <source>
        <dbReference type="SAM" id="SignalP"/>
    </source>
</evidence>